<dbReference type="Proteomes" id="UP001055091">
    <property type="component" value="Unassembled WGS sequence"/>
</dbReference>
<gene>
    <name evidence="1" type="ORF">CE91St55_40010</name>
</gene>
<evidence type="ECO:0000313" key="1">
    <source>
        <dbReference type="EMBL" id="GKH02020.1"/>
    </source>
</evidence>
<organism evidence="1 2">
    <name type="scientific">Hungatella hathewayi</name>
    <dbReference type="NCBI Taxonomy" id="154046"/>
    <lineage>
        <taxon>Bacteria</taxon>
        <taxon>Bacillati</taxon>
        <taxon>Bacillota</taxon>
        <taxon>Clostridia</taxon>
        <taxon>Lachnospirales</taxon>
        <taxon>Lachnospiraceae</taxon>
        <taxon>Hungatella</taxon>
    </lineage>
</organism>
<dbReference type="EMBL" id="BQNJ01000001">
    <property type="protein sequence ID" value="GKH02020.1"/>
    <property type="molecule type" value="Genomic_DNA"/>
</dbReference>
<sequence>MKEAEPEKIVEVVADKGYEDTEGMVGCLENGIIPHVITDDGKDGYEIEIPYEKSEADLTSTDPEELKKALHAGQIPEAPQKQSSLKRLGNPDLLVLFTGTVSHKLMLSLLAVPLESSCRNFKIRDAFHLIKKLLLPQMVKLPKHASTVLTRIK</sequence>
<reference evidence="1" key="1">
    <citation type="submission" date="2022-01" db="EMBL/GenBank/DDBJ databases">
        <title>Novel bile acid biosynthetic pathways are enriched in the microbiome of centenarians.</title>
        <authorList>
            <person name="Sato Y."/>
            <person name="Atarashi K."/>
            <person name="Plichta R.D."/>
            <person name="Arai Y."/>
            <person name="Sasajima S."/>
            <person name="Kearney M.S."/>
            <person name="Suda W."/>
            <person name="Takeshita K."/>
            <person name="Sasaki T."/>
            <person name="Okamoto S."/>
            <person name="Skelly N.A."/>
            <person name="Okamura Y."/>
            <person name="Vlamakis H."/>
            <person name="Li Y."/>
            <person name="Tanoue T."/>
            <person name="Takei H."/>
            <person name="Nittono H."/>
            <person name="Narushima S."/>
            <person name="Irie J."/>
            <person name="Itoh H."/>
            <person name="Moriya K."/>
            <person name="Sugiura Y."/>
            <person name="Suematsu M."/>
            <person name="Moritoki N."/>
            <person name="Shibata S."/>
            <person name="Littman R.D."/>
            <person name="Fischbach A.M."/>
            <person name="Uwamino Y."/>
            <person name="Inoue T."/>
            <person name="Honda A."/>
            <person name="Hattori M."/>
            <person name="Murai T."/>
            <person name="Xavier J.R."/>
            <person name="Hirose N."/>
            <person name="Honda K."/>
        </authorList>
    </citation>
    <scope>NUCLEOTIDE SEQUENCE</scope>
    <source>
        <strain evidence="1">CE91-St55</strain>
    </source>
</reference>
<name>A0AA37N4A3_9FIRM</name>
<accession>A0AA37N4A3</accession>
<dbReference type="AlphaFoldDB" id="A0AA37N4A3"/>
<proteinExistence type="predicted"/>
<evidence type="ECO:0000313" key="2">
    <source>
        <dbReference type="Proteomes" id="UP001055091"/>
    </source>
</evidence>
<comment type="caution">
    <text evidence="1">The sequence shown here is derived from an EMBL/GenBank/DDBJ whole genome shotgun (WGS) entry which is preliminary data.</text>
</comment>
<protein>
    <submittedName>
        <fullName evidence="1">Uncharacterized protein</fullName>
    </submittedName>
</protein>